<reference evidence="4" key="1">
    <citation type="submission" date="2016-06" db="UniProtKB">
        <authorList>
            <consortium name="WormBaseParasite"/>
        </authorList>
    </citation>
    <scope>IDENTIFICATION</scope>
</reference>
<dbReference type="Proteomes" id="UP000050794">
    <property type="component" value="Unassembled WGS sequence"/>
</dbReference>
<keyword evidence="3" id="KW-1185">Reference proteome</keyword>
<gene>
    <name evidence="2" type="ORF">TCNE_LOCUS730</name>
</gene>
<feature type="compositionally biased region" description="Polar residues" evidence="1">
    <location>
        <begin position="51"/>
        <end position="63"/>
    </location>
</feature>
<dbReference type="AlphaFoldDB" id="A0A183TWW0"/>
<evidence type="ECO:0000313" key="3">
    <source>
        <dbReference type="Proteomes" id="UP000050794"/>
    </source>
</evidence>
<dbReference type="WBParaSite" id="TCNE_0000072901-mRNA-1">
    <property type="protein sequence ID" value="TCNE_0000072901-mRNA-1"/>
    <property type="gene ID" value="TCNE_0000072901"/>
</dbReference>
<dbReference type="EMBL" id="UYWY01000403">
    <property type="protein sequence ID" value="VDM24768.1"/>
    <property type="molecule type" value="Genomic_DNA"/>
</dbReference>
<protein>
    <submittedName>
        <fullName evidence="2 4">Uncharacterized protein</fullName>
    </submittedName>
</protein>
<evidence type="ECO:0000313" key="4">
    <source>
        <dbReference type="WBParaSite" id="TCNE_0000072901-mRNA-1"/>
    </source>
</evidence>
<proteinExistence type="predicted"/>
<evidence type="ECO:0000256" key="1">
    <source>
        <dbReference type="SAM" id="MobiDB-lite"/>
    </source>
</evidence>
<organism evidence="3 4">
    <name type="scientific">Toxocara canis</name>
    <name type="common">Canine roundworm</name>
    <dbReference type="NCBI Taxonomy" id="6265"/>
    <lineage>
        <taxon>Eukaryota</taxon>
        <taxon>Metazoa</taxon>
        <taxon>Ecdysozoa</taxon>
        <taxon>Nematoda</taxon>
        <taxon>Chromadorea</taxon>
        <taxon>Rhabditida</taxon>
        <taxon>Spirurina</taxon>
        <taxon>Ascaridomorpha</taxon>
        <taxon>Ascaridoidea</taxon>
        <taxon>Toxocaridae</taxon>
        <taxon>Toxocara</taxon>
    </lineage>
</organism>
<feature type="region of interest" description="Disordered" evidence="1">
    <location>
        <begin position="28"/>
        <end position="63"/>
    </location>
</feature>
<reference evidence="2 3" key="2">
    <citation type="submission" date="2018-11" db="EMBL/GenBank/DDBJ databases">
        <authorList>
            <consortium name="Pathogen Informatics"/>
        </authorList>
    </citation>
    <scope>NUCLEOTIDE SEQUENCE [LARGE SCALE GENOMIC DNA]</scope>
</reference>
<name>A0A183TWW0_TOXCA</name>
<sequence>MTSQIQVATNRTIFGRSSHVRSGAAIIATYPHAADRTSGTHSRRPPDETSDSNAQTATTPQHRTATMYVRRRQQLVPPVVLDKSEVLGTCVLCH</sequence>
<evidence type="ECO:0000313" key="2">
    <source>
        <dbReference type="EMBL" id="VDM24768.1"/>
    </source>
</evidence>
<accession>A0A183TWW0</accession>